<reference evidence="1 2" key="1">
    <citation type="submission" date="2018-10" db="EMBL/GenBank/DDBJ databases">
        <title>Genomic Encyclopedia of Archaeal and Bacterial Type Strains, Phase II (KMG-II): from individual species to whole genera.</title>
        <authorList>
            <person name="Goeker M."/>
        </authorList>
    </citation>
    <scope>NUCLEOTIDE SEQUENCE [LARGE SCALE GENOMIC DNA]</scope>
    <source>
        <strain evidence="1 2">DSM 11927</strain>
    </source>
</reference>
<proteinExistence type="predicted"/>
<gene>
    <name evidence="1" type="ORF">BDK61_3656</name>
</gene>
<accession>A0A495QV30</accession>
<evidence type="ECO:0000313" key="1">
    <source>
        <dbReference type="EMBL" id="RKS78021.1"/>
    </source>
</evidence>
<comment type="caution">
    <text evidence="1">The sequence shown here is derived from an EMBL/GenBank/DDBJ whole genome shotgun (WGS) entry which is preliminary data.</text>
</comment>
<organism evidence="1 2">
    <name type="scientific">Haloarcula quadrata</name>
    <dbReference type="NCBI Taxonomy" id="182779"/>
    <lineage>
        <taxon>Archaea</taxon>
        <taxon>Methanobacteriati</taxon>
        <taxon>Methanobacteriota</taxon>
        <taxon>Stenosarchaea group</taxon>
        <taxon>Halobacteria</taxon>
        <taxon>Halobacteriales</taxon>
        <taxon>Haloarculaceae</taxon>
        <taxon>Haloarcula</taxon>
    </lineage>
</organism>
<name>A0A495QV30_9EURY</name>
<dbReference type="Proteomes" id="UP000268233">
    <property type="component" value="Unassembled WGS sequence"/>
</dbReference>
<dbReference type="GeneID" id="64824711"/>
<protein>
    <recommendedName>
        <fullName evidence="3">SpoIIAA-like protein</fullName>
    </recommendedName>
</protein>
<dbReference type="RefSeq" id="WP_004966533.1">
    <property type="nucleotide sequence ID" value="NZ_RBWW01000002.1"/>
</dbReference>
<keyword evidence="2" id="KW-1185">Reference proteome</keyword>
<evidence type="ECO:0008006" key="3">
    <source>
        <dbReference type="Google" id="ProtNLM"/>
    </source>
</evidence>
<evidence type="ECO:0000313" key="2">
    <source>
        <dbReference type="Proteomes" id="UP000268233"/>
    </source>
</evidence>
<sequence length="132" mass="14822">MAQSISEYVEYEEQDGVGVWYIEDMPAAVESGDMEQAEQHYVETASDPEMHSVVVEIGNVENANREVLNHVNQNWTEVSEESGVKTTAYVADGLSRLAISQNNEAESVTTKGFEDFDDALEWAQEQQQKLMD</sequence>
<dbReference type="EMBL" id="RBWW01000002">
    <property type="protein sequence ID" value="RKS78021.1"/>
    <property type="molecule type" value="Genomic_DNA"/>
</dbReference>
<dbReference type="AlphaFoldDB" id="A0A495QV30"/>